<reference evidence="1 2" key="1">
    <citation type="submission" date="2018-03" db="EMBL/GenBank/DDBJ databases">
        <title>Complete genome sequencing of Faecalibacterium prausnitzii strains isolated from the human gut.</title>
        <authorList>
            <person name="Fitzgerald B.C."/>
            <person name="Shkoporov A.N."/>
            <person name="Ross P.R."/>
            <person name="Hill C."/>
        </authorList>
    </citation>
    <scope>NUCLEOTIDE SEQUENCE [LARGE SCALE GENOMIC DNA]</scope>
    <source>
        <strain evidence="1 2">ATCC 27768</strain>
    </source>
</reference>
<gene>
    <name evidence="1" type="ORF">C7J97_13400</name>
</gene>
<evidence type="ECO:0008006" key="3">
    <source>
        <dbReference type="Google" id="ProtNLM"/>
    </source>
</evidence>
<dbReference type="RefSeq" id="WP_113998232.1">
    <property type="nucleotide sequence ID" value="NZ_PXUP01000027.1"/>
</dbReference>
<feature type="non-terminal residue" evidence="1">
    <location>
        <position position="1"/>
    </location>
</feature>
<protein>
    <recommendedName>
        <fullName evidence="3">Recombinase family protein</fullName>
    </recommendedName>
</protein>
<dbReference type="Proteomes" id="UP000252378">
    <property type="component" value="Unassembled WGS sequence"/>
</dbReference>
<proteinExistence type="predicted"/>
<name>A0A367FWF5_9FIRM</name>
<accession>A0A367FWF5</accession>
<evidence type="ECO:0000313" key="1">
    <source>
        <dbReference type="EMBL" id="RCH42782.1"/>
    </source>
</evidence>
<dbReference type="AlphaFoldDB" id="A0A367FWF5"/>
<sequence length="77" mass="8670">KVTALYCRLSKDDGSNSESLSIRTQELLCRGWFLQPNTYDCGSFVVNGTAVVGKEPKKPYNRCKSTQKGAELYEIYL</sequence>
<organism evidence="1 2">
    <name type="scientific">Faecalibacterium prausnitzii</name>
    <dbReference type="NCBI Taxonomy" id="853"/>
    <lineage>
        <taxon>Bacteria</taxon>
        <taxon>Bacillati</taxon>
        <taxon>Bacillota</taxon>
        <taxon>Clostridia</taxon>
        <taxon>Eubacteriales</taxon>
        <taxon>Oscillospiraceae</taxon>
        <taxon>Faecalibacterium</taxon>
    </lineage>
</organism>
<dbReference type="EMBL" id="PXUP01000027">
    <property type="protein sequence ID" value="RCH42782.1"/>
    <property type="molecule type" value="Genomic_DNA"/>
</dbReference>
<evidence type="ECO:0000313" key="2">
    <source>
        <dbReference type="Proteomes" id="UP000252378"/>
    </source>
</evidence>
<comment type="caution">
    <text evidence="1">The sequence shown here is derived from an EMBL/GenBank/DDBJ whole genome shotgun (WGS) entry which is preliminary data.</text>
</comment>